<dbReference type="Proteomes" id="UP000030403">
    <property type="component" value="Unassembled WGS sequence"/>
</dbReference>
<dbReference type="Pfam" id="PF13649">
    <property type="entry name" value="Methyltransf_25"/>
    <property type="match status" value="1"/>
</dbReference>
<name>A0A0A5GBX0_9BACI</name>
<accession>A0A0A5GBX0</accession>
<dbReference type="InterPro" id="IPR029063">
    <property type="entry name" value="SAM-dependent_MTases_sf"/>
</dbReference>
<feature type="domain" description="Methyltransferase" evidence="1">
    <location>
        <begin position="2"/>
        <end position="96"/>
    </location>
</feature>
<keyword evidence="3" id="KW-1185">Reference proteome</keyword>
<sequence length="206" mass="23438">MLELGAGSGQFAVAAAKRGYKVTVIELVPKAINLMEKLASEHGVEQNLHIIYGDFYKVDIAGQFDVVCYWDGFGIGSNEDQQRLLNRVSQWLKSDGMALIDIYTPWYWAKVAGEEMEIGHIARRYDFDPVGCKMIDTWWQKGEPESKVTQYLRCYSPADLNLLMKESDLQLDRIKAGGEMNYESREFISETSLERAMSYLAILVKS</sequence>
<dbReference type="GO" id="GO:0008168">
    <property type="term" value="F:methyltransferase activity"/>
    <property type="evidence" value="ECO:0007669"/>
    <property type="project" value="UniProtKB-KW"/>
</dbReference>
<evidence type="ECO:0000313" key="2">
    <source>
        <dbReference type="EMBL" id="KGX88703.1"/>
    </source>
</evidence>
<evidence type="ECO:0000259" key="1">
    <source>
        <dbReference type="Pfam" id="PF13649"/>
    </source>
</evidence>
<dbReference type="CDD" id="cd02440">
    <property type="entry name" value="AdoMet_MTases"/>
    <property type="match status" value="1"/>
</dbReference>
<dbReference type="AlphaFoldDB" id="A0A0A5GBX0"/>
<gene>
    <name evidence="2" type="ORF">N783_07415</name>
</gene>
<organism evidence="2 3">
    <name type="scientific">Pontibacillus marinus BH030004 = DSM 16465</name>
    <dbReference type="NCBI Taxonomy" id="1385511"/>
    <lineage>
        <taxon>Bacteria</taxon>
        <taxon>Bacillati</taxon>
        <taxon>Bacillota</taxon>
        <taxon>Bacilli</taxon>
        <taxon>Bacillales</taxon>
        <taxon>Bacillaceae</taxon>
        <taxon>Pontibacillus</taxon>
    </lineage>
</organism>
<dbReference type="eggNOG" id="COG2890">
    <property type="taxonomic scope" value="Bacteria"/>
</dbReference>
<dbReference type="EMBL" id="AVPF01000018">
    <property type="protein sequence ID" value="KGX88703.1"/>
    <property type="molecule type" value="Genomic_DNA"/>
</dbReference>
<dbReference type="Gene3D" id="3.40.50.150">
    <property type="entry name" value="Vaccinia Virus protein VP39"/>
    <property type="match status" value="1"/>
</dbReference>
<dbReference type="InterPro" id="IPR041698">
    <property type="entry name" value="Methyltransf_25"/>
</dbReference>
<keyword evidence="2" id="KW-0808">Transferase</keyword>
<reference evidence="2 3" key="1">
    <citation type="submission" date="2013-08" db="EMBL/GenBank/DDBJ databases">
        <authorList>
            <person name="Huang J."/>
            <person name="Wang G."/>
        </authorList>
    </citation>
    <scope>NUCLEOTIDE SEQUENCE [LARGE SCALE GENOMIC DNA]</scope>
    <source>
        <strain evidence="2 3">BH030004</strain>
    </source>
</reference>
<protein>
    <submittedName>
        <fullName evidence="2">Methyltransferase</fullName>
    </submittedName>
</protein>
<keyword evidence="2" id="KW-0489">Methyltransferase</keyword>
<proteinExistence type="predicted"/>
<dbReference type="STRING" id="1385511.GCA_000425225_02948"/>
<dbReference type="SUPFAM" id="SSF53335">
    <property type="entry name" value="S-adenosyl-L-methionine-dependent methyltransferases"/>
    <property type="match status" value="1"/>
</dbReference>
<evidence type="ECO:0000313" key="3">
    <source>
        <dbReference type="Proteomes" id="UP000030403"/>
    </source>
</evidence>
<comment type="caution">
    <text evidence="2">The sequence shown here is derived from an EMBL/GenBank/DDBJ whole genome shotgun (WGS) entry which is preliminary data.</text>
</comment>
<dbReference type="GO" id="GO:0032259">
    <property type="term" value="P:methylation"/>
    <property type="evidence" value="ECO:0007669"/>
    <property type="project" value="UniProtKB-KW"/>
</dbReference>